<protein>
    <submittedName>
        <fullName evidence="2">Uncharacterized protein</fullName>
    </submittedName>
</protein>
<accession>A0A914WAL8</accession>
<keyword evidence="1" id="KW-1185">Reference proteome</keyword>
<organism evidence="1 2">
    <name type="scientific">Plectus sambesii</name>
    <dbReference type="NCBI Taxonomy" id="2011161"/>
    <lineage>
        <taxon>Eukaryota</taxon>
        <taxon>Metazoa</taxon>
        <taxon>Ecdysozoa</taxon>
        <taxon>Nematoda</taxon>
        <taxon>Chromadorea</taxon>
        <taxon>Plectida</taxon>
        <taxon>Plectina</taxon>
        <taxon>Plectoidea</taxon>
        <taxon>Plectidae</taxon>
        <taxon>Plectus</taxon>
    </lineage>
</organism>
<dbReference type="AlphaFoldDB" id="A0A914WAL8"/>
<dbReference type="WBParaSite" id="PSAMB.scaffold36size104415.g910.t1">
    <property type="protein sequence ID" value="PSAMB.scaffold36size104415.g910.t1"/>
    <property type="gene ID" value="PSAMB.scaffold36size104415.g910"/>
</dbReference>
<dbReference type="Proteomes" id="UP000887566">
    <property type="component" value="Unplaced"/>
</dbReference>
<evidence type="ECO:0000313" key="1">
    <source>
        <dbReference type="Proteomes" id="UP000887566"/>
    </source>
</evidence>
<reference evidence="2" key="1">
    <citation type="submission" date="2022-11" db="UniProtKB">
        <authorList>
            <consortium name="WormBaseParasite"/>
        </authorList>
    </citation>
    <scope>IDENTIFICATION</scope>
</reference>
<proteinExistence type="predicted"/>
<sequence length="303" mass="32934">MGVATGSVRPRQPRRSLRLDATSVDDRSSLLEYTNSGTVCLAQSFFSTALYRGGSTTSAVVDWATIPTPPYFTHKPSDPYIYFALETTTSSNGQNIDMLKEHTLECKASGYPLPSDDRMTGRAHLFPRQRSSIEQQLHRRAIRPDVGPRRIAPRRASWGSTAAAAAGENQLKSDSRYIATCATERTLSVAARSRSPHSAVFDCRFLRASTVPVPALSPAAVGGNHDDPDRPTAASYWADARSTTTLPGWPVAPAPFSTPRSGGRRLIPAPRYHHHRSMIALAVLVRRCCAGDAVGRPPRVARA</sequence>
<name>A0A914WAL8_9BILA</name>
<evidence type="ECO:0000313" key="2">
    <source>
        <dbReference type="WBParaSite" id="PSAMB.scaffold36size104415.g910.t1"/>
    </source>
</evidence>